<evidence type="ECO:0000256" key="5">
    <source>
        <dbReference type="ARBA" id="ARBA00022989"/>
    </source>
</evidence>
<comment type="caution">
    <text evidence="9">The sequence shown here is derived from an EMBL/GenBank/DDBJ whole genome shotgun (WGS) entry which is preliminary data.</text>
</comment>
<feature type="transmembrane region" description="Helical" evidence="7">
    <location>
        <begin position="442"/>
        <end position="461"/>
    </location>
</feature>
<feature type="transmembrane region" description="Helical" evidence="7">
    <location>
        <begin position="143"/>
        <end position="162"/>
    </location>
</feature>
<evidence type="ECO:0000256" key="2">
    <source>
        <dbReference type="ARBA" id="ARBA00022448"/>
    </source>
</evidence>
<feature type="transmembrane region" description="Helical" evidence="7">
    <location>
        <begin position="358"/>
        <end position="376"/>
    </location>
</feature>
<dbReference type="SUPFAM" id="SSF103473">
    <property type="entry name" value="MFS general substrate transporter"/>
    <property type="match status" value="1"/>
</dbReference>
<dbReference type="AlphaFoldDB" id="A0A1B7LAK7"/>
<sequence>MPAITRRAGYPWWVVGTVCVGAFMAALDASVINVAMPTFKAAFKENLGTVEWVSIAYLLTLTSMLTVFGHLADIVGRRTLYTLGFLVFIAGSALCGASPAIQWLIVFRVLQAVGAGMLQANSIAIVTAAAPGKSRGKAIGIQGSAQAVGLSVGPALGGWLIGHFGWRSIFYINVPVGVIGTLLAVMVLPRDRLVHHREKFDYLGGFLLTPALVALIIAFQKGYKLGWFSGIILSLILTWLTFSAAFIWWEGRVKHPMVDLGMFHNRIFTLGNITGLLSYAAMFGVLFLMPFYLEGVHGYPATLTGIFLTPVPLAMMVVAPVAGHLYDRYGARLLTVSGMTITAAGAGLLATLGMRTPFWLVVVYLALVGAGLGLFTPPNNTSVMSSVHHGRFGVAGGILNMARSLGMVLGVAFTGTIFSILQNVFVHLGLSKQVAVLHAFRYTFWGVLILALLAAVLSLGGKRDEKNSGDRREYEPTFEF</sequence>
<feature type="transmembrane region" description="Helical" evidence="7">
    <location>
        <begin position="12"/>
        <end position="32"/>
    </location>
</feature>
<feature type="transmembrane region" description="Helical" evidence="7">
    <location>
        <begin position="299"/>
        <end position="321"/>
    </location>
</feature>
<dbReference type="GO" id="GO:0022857">
    <property type="term" value="F:transmembrane transporter activity"/>
    <property type="evidence" value="ECO:0007669"/>
    <property type="project" value="InterPro"/>
</dbReference>
<accession>A0A1B7LAK7</accession>
<evidence type="ECO:0000313" key="10">
    <source>
        <dbReference type="Proteomes" id="UP000078532"/>
    </source>
</evidence>
<feature type="transmembrane region" description="Helical" evidence="7">
    <location>
        <begin position="225"/>
        <end position="249"/>
    </location>
</feature>
<dbReference type="NCBIfam" id="TIGR00711">
    <property type="entry name" value="efflux_EmrB"/>
    <property type="match status" value="1"/>
</dbReference>
<feature type="transmembrane region" description="Helical" evidence="7">
    <location>
        <begin position="52"/>
        <end position="71"/>
    </location>
</feature>
<feature type="transmembrane region" description="Helical" evidence="7">
    <location>
        <begin position="112"/>
        <end position="131"/>
    </location>
</feature>
<feature type="transmembrane region" description="Helical" evidence="7">
    <location>
        <begin position="200"/>
        <end position="219"/>
    </location>
</feature>
<dbReference type="PRINTS" id="PR01036">
    <property type="entry name" value="TCRTETB"/>
</dbReference>
<dbReference type="Proteomes" id="UP000078532">
    <property type="component" value="Unassembled WGS sequence"/>
</dbReference>
<keyword evidence="5 7" id="KW-1133">Transmembrane helix</keyword>
<evidence type="ECO:0000256" key="4">
    <source>
        <dbReference type="ARBA" id="ARBA00022692"/>
    </source>
</evidence>
<protein>
    <submittedName>
        <fullName evidence="9">Multidrug MFS transporter</fullName>
    </submittedName>
</protein>
<name>A0A1B7LAK7_9FIRM</name>
<dbReference type="GO" id="GO:0005886">
    <property type="term" value="C:plasma membrane"/>
    <property type="evidence" value="ECO:0007669"/>
    <property type="project" value="UniProtKB-SubCell"/>
</dbReference>
<organism evidence="9 10">
    <name type="scientific">Desulfotomaculum copahuensis</name>
    <dbReference type="NCBI Taxonomy" id="1838280"/>
    <lineage>
        <taxon>Bacteria</taxon>
        <taxon>Bacillati</taxon>
        <taxon>Bacillota</taxon>
        <taxon>Clostridia</taxon>
        <taxon>Eubacteriales</taxon>
        <taxon>Desulfotomaculaceae</taxon>
        <taxon>Desulfotomaculum</taxon>
    </lineage>
</organism>
<dbReference type="STRING" id="1838280.A6M21_15925"/>
<evidence type="ECO:0000313" key="9">
    <source>
        <dbReference type="EMBL" id="OAT79369.1"/>
    </source>
</evidence>
<dbReference type="Gene3D" id="1.20.1720.10">
    <property type="entry name" value="Multidrug resistance protein D"/>
    <property type="match status" value="1"/>
</dbReference>
<dbReference type="Gene3D" id="1.20.1250.20">
    <property type="entry name" value="MFS general substrate transporter like domains"/>
    <property type="match status" value="1"/>
</dbReference>
<feature type="transmembrane region" description="Helical" evidence="7">
    <location>
        <begin position="270"/>
        <end position="293"/>
    </location>
</feature>
<evidence type="ECO:0000256" key="1">
    <source>
        <dbReference type="ARBA" id="ARBA00004651"/>
    </source>
</evidence>
<feature type="transmembrane region" description="Helical" evidence="7">
    <location>
        <begin position="333"/>
        <end position="352"/>
    </location>
</feature>
<feature type="transmembrane region" description="Helical" evidence="7">
    <location>
        <begin position="408"/>
        <end position="430"/>
    </location>
</feature>
<gene>
    <name evidence="9" type="ORF">A6M21_15925</name>
</gene>
<evidence type="ECO:0000256" key="3">
    <source>
        <dbReference type="ARBA" id="ARBA00022475"/>
    </source>
</evidence>
<dbReference type="InterPro" id="IPR004638">
    <property type="entry name" value="EmrB-like"/>
</dbReference>
<feature type="domain" description="Major facilitator superfamily (MFS) profile" evidence="8">
    <location>
        <begin position="14"/>
        <end position="466"/>
    </location>
</feature>
<keyword evidence="6 7" id="KW-0472">Membrane</keyword>
<proteinExistence type="predicted"/>
<feature type="transmembrane region" description="Helical" evidence="7">
    <location>
        <begin position="168"/>
        <end position="188"/>
    </location>
</feature>
<keyword evidence="2" id="KW-0813">Transport</keyword>
<evidence type="ECO:0000256" key="7">
    <source>
        <dbReference type="SAM" id="Phobius"/>
    </source>
</evidence>
<keyword evidence="10" id="KW-1185">Reference proteome</keyword>
<evidence type="ECO:0000256" key="6">
    <source>
        <dbReference type="ARBA" id="ARBA00023136"/>
    </source>
</evidence>
<dbReference type="CDD" id="cd17321">
    <property type="entry name" value="MFS_MMR_MDR_like"/>
    <property type="match status" value="1"/>
</dbReference>
<keyword evidence="3" id="KW-1003">Cell membrane</keyword>
<reference evidence="9 10" key="1">
    <citation type="submission" date="2016-04" db="EMBL/GenBank/DDBJ databases">
        <authorList>
            <person name="Evans L.H."/>
            <person name="Alamgir A."/>
            <person name="Owens N."/>
            <person name="Weber N.D."/>
            <person name="Virtaneva K."/>
            <person name="Barbian K."/>
            <person name="Babar A."/>
            <person name="Rosenke K."/>
        </authorList>
    </citation>
    <scope>NUCLEOTIDE SEQUENCE [LARGE SCALE GENOMIC DNA]</scope>
    <source>
        <strain evidence="9 10">LMa1</strain>
    </source>
</reference>
<dbReference type="Pfam" id="PF07690">
    <property type="entry name" value="MFS_1"/>
    <property type="match status" value="1"/>
</dbReference>
<dbReference type="InterPro" id="IPR036259">
    <property type="entry name" value="MFS_trans_sf"/>
</dbReference>
<feature type="transmembrane region" description="Helical" evidence="7">
    <location>
        <begin position="83"/>
        <end position="106"/>
    </location>
</feature>
<evidence type="ECO:0000259" key="8">
    <source>
        <dbReference type="PROSITE" id="PS50850"/>
    </source>
</evidence>
<dbReference type="InterPro" id="IPR011701">
    <property type="entry name" value="MFS"/>
</dbReference>
<dbReference type="PANTHER" id="PTHR42718">
    <property type="entry name" value="MAJOR FACILITATOR SUPERFAMILY MULTIDRUG TRANSPORTER MFSC"/>
    <property type="match status" value="1"/>
</dbReference>
<dbReference type="EMBL" id="LYVF01000198">
    <property type="protein sequence ID" value="OAT79369.1"/>
    <property type="molecule type" value="Genomic_DNA"/>
</dbReference>
<dbReference type="InterPro" id="IPR020846">
    <property type="entry name" value="MFS_dom"/>
</dbReference>
<keyword evidence="4 7" id="KW-0812">Transmembrane</keyword>
<comment type="subcellular location">
    <subcellularLocation>
        <location evidence="1">Cell membrane</location>
        <topology evidence="1">Multi-pass membrane protein</topology>
    </subcellularLocation>
</comment>
<dbReference type="PANTHER" id="PTHR42718:SF46">
    <property type="entry name" value="BLR6921 PROTEIN"/>
    <property type="match status" value="1"/>
</dbReference>
<dbReference type="PROSITE" id="PS50850">
    <property type="entry name" value="MFS"/>
    <property type="match status" value="1"/>
</dbReference>